<dbReference type="InterPro" id="IPR019711">
    <property type="entry name" value="ATP_synth_F0_suH"/>
</dbReference>
<feature type="compositionally biased region" description="Polar residues" evidence="1">
    <location>
        <begin position="90"/>
        <end position="109"/>
    </location>
</feature>
<gene>
    <name evidence="2" type="ORF">M501DRAFT_900858</name>
</gene>
<evidence type="ECO:0000313" key="2">
    <source>
        <dbReference type="EMBL" id="KAF2843178.1"/>
    </source>
</evidence>
<dbReference type="GO" id="GO:0046933">
    <property type="term" value="F:proton-transporting ATP synthase activity, rotational mechanism"/>
    <property type="evidence" value="ECO:0007669"/>
    <property type="project" value="TreeGrafter"/>
</dbReference>
<proteinExistence type="predicted"/>
<sequence>MLAQSIKASRQPLARIVRQHAFTTRRTFITATAVRQADIVQDLYLRELKAYKLPQVKPSDAEGSVQKFSSPKPPKSPEETDLANDLKAYETQQVEVEGQSSDGEATATSDDWFEDDD</sequence>
<keyword evidence="3" id="KW-1185">Reference proteome</keyword>
<feature type="region of interest" description="Disordered" evidence="1">
    <location>
        <begin position="55"/>
        <end position="117"/>
    </location>
</feature>
<evidence type="ECO:0000313" key="3">
    <source>
        <dbReference type="Proteomes" id="UP000799429"/>
    </source>
</evidence>
<protein>
    <submittedName>
        <fullName evidence="2">ATP synthase H chain</fullName>
    </submittedName>
</protein>
<comment type="caution">
    <text evidence="2">The sequence shown here is derived from an EMBL/GenBank/DDBJ whole genome shotgun (WGS) entry which is preliminary data.</text>
</comment>
<dbReference type="Pfam" id="PF10775">
    <property type="entry name" value="ATP_sub_h"/>
    <property type="match status" value="1"/>
</dbReference>
<dbReference type="PANTHER" id="PTHR28207:SF1">
    <property type="entry name" value="ATP SYNTHASE SUBUNIT H, MITOCHONDRIAL"/>
    <property type="match status" value="1"/>
</dbReference>
<evidence type="ECO:0000256" key="1">
    <source>
        <dbReference type="SAM" id="MobiDB-lite"/>
    </source>
</evidence>
<name>A0A9P4VTI5_9PEZI</name>
<dbReference type="Proteomes" id="UP000799429">
    <property type="component" value="Unassembled WGS sequence"/>
</dbReference>
<dbReference type="PANTHER" id="PTHR28207">
    <property type="entry name" value="ATP SYNTHASE SUBUNIT H, MITOCHONDRIAL"/>
    <property type="match status" value="1"/>
</dbReference>
<reference evidence="2" key="1">
    <citation type="journal article" date="2020" name="Stud. Mycol.">
        <title>101 Dothideomycetes genomes: a test case for predicting lifestyles and emergence of pathogens.</title>
        <authorList>
            <person name="Haridas S."/>
            <person name="Albert R."/>
            <person name="Binder M."/>
            <person name="Bloem J."/>
            <person name="Labutti K."/>
            <person name="Salamov A."/>
            <person name="Andreopoulos B."/>
            <person name="Baker S."/>
            <person name="Barry K."/>
            <person name="Bills G."/>
            <person name="Bluhm B."/>
            <person name="Cannon C."/>
            <person name="Castanera R."/>
            <person name="Culley D."/>
            <person name="Daum C."/>
            <person name="Ezra D."/>
            <person name="Gonzalez J."/>
            <person name="Henrissat B."/>
            <person name="Kuo A."/>
            <person name="Liang C."/>
            <person name="Lipzen A."/>
            <person name="Lutzoni F."/>
            <person name="Magnuson J."/>
            <person name="Mondo S."/>
            <person name="Nolan M."/>
            <person name="Ohm R."/>
            <person name="Pangilinan J."/>
            <person name="Park H.-J."/>
            <person name="Ramirez L."/>
            <person name="Alfaro M."/>
            <person name="Sun H."/>
            <person name="Tritt A."/>
            <person name="Yoshinaga Y."/>
            <person name="Zwiers L.-H."/>
            <person name="Turgeon B."/>
            <person name="Goodwin S."/>
            <person name="Spatafora J."/>
            <person name="Crous P."/>
            <person name="Grigoriev I."/>
        </authorList>
    </citation>
    <scope>NUCLEOTIDE SEQUENCE</scope>
    <source>
        <strain evidence="2">CBS 101060</strain>
    </source>
</reference>
<dbReference type="EMBL" id="MU006089">
    <property type="protein sequence ID" value="KAF2843178.1"/>
    <property type="molecule type" value="Genomic_DNA"/>
</dbReference>
<accession>A0A9P4VTI5</accession>
<dbReference type="AlphaFoldDB" id="A0A9P4VTI5"/>
<dbReference type="OrthoDB" id="274752at2759"/>
<organism evidence="2 3">
    <name type="scientific">Patellaria atrata CBS 101060</name>
    <dbReference type="NCBI Taxonomy" id="1346257"/>
    <lineage>
        <taxon>Eukaryota</taxon>
        <taxon>Fungi</taxon>
        <taxon>Dikarya</taxon>
        <taxon>Ascomycota</taxon>
        <taxon>Pezizomycotina</taxon>
        <taxon>Dothideomycetes</taxon>
        <taxon>Dothideomycetes incertae sedis</taxon>
        <taxon>Patellariales</taxon>
        <taxon>Patellariaceae</taxon>
        <taxon>Patellaria</taxon>
    </lineage>
</organism>
<feature type="non-terminal residue" evidence="2">
    <location>
        <position position="117"/>
    </location>
</feature>